<dbReference type="EMBL" id="CP001708">
    <property type="protein sequence ID" value="ACV28987.1"/>
    <property type="molecule type" value="Genomic_DNA"/>
</dbReference>
<evidence type="ECO:0000256" key="1">
    <source>
        <dbReference type="ARBA" id="ARBA00022515"/>
    </source>
</evidence>
<feature type="binding site" evidence="12">
    <location>
        <position position="506"/>
    </location>
    <ligand>
        <name>Zn(2+)</name>
        <dbReference type="ChEBI" id="CHEBI:29105"/>
        <label>2</label>
    </ligand>
</feature>
<feature type="domain" description="Helicase ATP-binding" evidence="13">
    <location>
        <begin position="267"/>
        <end position="433"/>
    </location>
</feature>
<dbReference type="GO" id="GO:0005524">
    <property type="term" value="F:ATP binding"/>
    <property type="evidence" value="ECO:0007669"/>
    <property type="project" value="UniProtKB-UniRule"/>
</dbReference>
<keyword evidence="5 12" id="KW-0378">Hydrolase</keyword>
<feature type="binding site" evidence="12">
    <location>
        <position position="494"/>
    </location>
    <ligand>
        <name>Zn(2+)</name>
        <dbReference type="ChEBI" id="CHEBI:29105"/>
        <label>1</label>
    </ligand>
</feature>
<evidence type="ECO:0000256" key="4">
    <source>
        <dbReference type="ARBA" id="ARBA00022741"/>
    </source>
</evidence>
<dbReference type="InterPro" id="IPR014001">
    <property type="entry name" value="Helicase_ATP-bd"/>
</dbReference>
<dbReference type="EC" id="5.6.2.4" evidence="12"/>
<keyword evidence="7 12" id="KW-0862">Zinc</keyword>
<dbReference type="PROSITE" id="PS51192">
    <property type="entry name" value="HELICASE_ATP_BIND_1"/>
    <property type="match status" value="1"/>
</dbReference>
<dbReference type="OrthoDB" id="9759544at2"/>
<dbReference type="HAMAP" id="MF_00983">
    <property type="entry name" value="PriA"/>
    <property type="match status" value="1"/>
</dbReference>
<evidence type="ECO:0000256" key="9">
    <source>
        <dbReference type="ARBA" id="ARBA00023125"/>
    </source>
</evidence>
<dbReference type="PROSITE" id="PS51194">
    <property type="entry name" value="HELICASE_CTER"/>
    <property type="match status" value="1"/>
</dbReference>
<dbReference type="GO" id="GO:0006269">
    <property type="term" value="P:DNA replication, synthesis of primer"/>
    <property type="evidence" value="ECO:0007669"/>
    <property type="project" value="UniProtKB-KW"/>
</dbReference>
<protein>
    <recommendedName>
        <fullName evidence="12">Replication restart protein PriA</fullName>
    </recommendedName>
    <alternativeName>
        <fullName evidence="12">ATP-dependent DNA helicase PriA</fullName>
        <ecNumber evidence="12">5.6.2.4</ecNumber>
    </alternativeName>
    <alternativeName>
        <fullName evidence="12">DNA 3'-5' helicase PriA</fullName>
    </alternativeName>
</protein>
<comment type="catalytic activity">
    <reaction evidence="11 12">
        <text>ATP + H2O = ADP + phosphate + H(+)</text>
        <dbReference type="Rhea" id="RHEA:13065"/>
        <dbReference type="ChEBI" id="CHEBI:15377"/>
        <dbReference type="ChEBI" id="CHEBI:15378"/>
        <dbReference type="ChEBI" id="CHEBI:30616"/>
        <dbReference type="ChEBI" id="CHEBI:43474"/>
        <dbReference type="ChEBI" id="CHEBI:456216"/>
        <dbReference type="EC" id="5.6.2.4"/>
    </reaction>
</comment>
<comment type="cofactor">
    <cofactor evidence="12">
        <name>Zn(2+)</name>
        <dbReference type="ChEBI" id="CHEBI:29105"/>
    </cofactor>
    <text evidence="12">Binds 2 zinc ions per subunit.</text>
</comment>
<evidence type="ECO:0000259" key="14">
    <source>
        <dbReference type="PROSITE" id="PS51194"/>
    </source>
</evidence>
<dbReference type="SMART" id="SM00490">
    <property type="entry name" value="HELICc"/>
    <property type="match status" value="1"/>
</dbReference>
<dbReference type="GO" id="GO:0006270">
    <property type="term" value="P:DNA replication initiation"/>
    <property type="evidence" value="ECO:0007669"/>
    <property type="project" value="TreeGrafter"/>
</dbReference>
<dbReference type="SMART" id="SM00487">
    <property type="entry name" value="DEXDc"/>
    <property type="match status" value="1"/>
</dbReference>
<dbReference type="InterPro" id="IPR042115">
    <property type="entry name" value="PriA_3primeBD_sf"/>
</dbReference>
<evidence type="ECO:0000313" key="16">
    <source>
        <dbReference type="Proteomes" id="UP000002294"/>
    </source>
</evidence>
<evidence type="ECO:0000256" key="2">
    <source>
        <dbReference type="ARBA" id="ARBA00022705"/>
    </source>
</evidence>
<keyword evidence="9 12" id="KW-0238">DNA-binding</keyword>
<keyword evidence="10 12" id="KW-0413">Isomerase</keyword>
<keyword evidence="4 12" id="KW-0547">Nucleotide-binding</keyword>
<dbReference type="GO" id="GO:0016887">
    <property type="term" value="F:ATP hydrolysis activity"/>
    <property type="evidence" value="ECO:0007669"/>
    <property type="project" value="RHEA"/>
</dbReference>
<feature type="domain" description="Helicase C-terminal" evidence="14">
    <location>
        <begin position="515"/>
        <end position="683"/>
    </location>
</feature>
<dbReference type="PANTHER" id="PTHR30580:SF0">
    <property type="entry name" value="PRIMOSOMAL PROTEIN N"/>
    <property type="match status" value="1"/>
</dbReference>
<feature type="binding site" evidence="12">
    <location>
        <position position="524"/>
    </location>
    <ligand>
        <name>Zn(2+)</name>
        <dbReference type="ChEBI" id="CHEBI:29105"/>
        <label>2</label>
    </ligand>
</feature>
<feature type="binding site" evidence="12">
    <location>
        <position position="503"/>
    </location>
    <ligand>
        <name>Zn(2+)</name>
        <dbReference type="ChEBI" id="CHEBI:29105"/>
        <label>2</label>
    </ligand>
</feature>
<dbReference type="InterPro" id="IPR001650">
    <property type="entry name" value="Helicase_C-like"/>
</dbReference>
<feature type="binding site" evidence="12">
    <location>
        <position position="497"/>
    </location>
    <ligand>
        <name>Zn(2+)</name>
        <dbReference type="ChEBI" id="CHEBI:29105"/>
        <label>1</label>
    </ligand>
</feature>
<dbReference type="RefSeq" id="WP_015777890.1">
    <property type="nucleotide sequence ID" value="NC_013171.1"/>
</dbReference>
<dbReference type="GO" id="GO:0008270">
    <property type="term" value="F:zinc ion binding"/>
    <property type="evidence" value="ECO:0007669"/>
    <property type="project" value="UniProtKB-UniRule"/>
</dbReference>
<dbReference type="InterPro" id="IPR040498">
    <property type="entry name" value="PriA_CRR"/>
</dbReference>
<gene>
    <name evidence="12" type="primary">priA</name>
    <name evidence="15" type="ordered locus">Apre_0959</name>
</gene>
<evidence type="ECO:0000256" key="10">
    <source>
        <dbReference type="ARBA" id="ARBA00023235"/>
    </source>
</evidence>
<dbReference type="eggNOG" id="COG1198">
    <property type="taxonomic scope" value="Bacteria"/>
</dbReference>
<comment type="similarity">
    <text evidence="12">Belongs to the helicase family. PriA subfamily.</text>
</comment>
<dbReference type="CDD" id="cd17929">
    <property type="entry name" value="DEXHc_priA"/>
    <property type="match status" value="1"/>
</dbReference>
<evidence type="ECO:0000256" key="12">
    <source>
        <dbReference type="HAMAP-Rule" id="MF_00983"/>
    </source>
</evidence>
<dbReference type="InterPro" id="IPR011545">
    <property type="entry name" value="DEAD/DEAH_box_helicase_dom"/>
</dbReference>
<comment type="catalytic activity">
    <reaction evidence="12">
        <text>Couples ATP hydrolysis with the unwinding of duplex DNA by translocating in the 3'-5' direction.</text>
        <dbReference type="EC" id="5.6.2.4"/>
    </reaction>
</comment>
<keyword evidence="1 12" id="KW-0639">Primosome</keyword>
<name>C7RHM6_ANAPD</name>
<dbReference type="GO" id="GO:0006302">
    <property type="term" value="P:double-strand break repair"/>
    <property type="evidence" value="ECO:0007669"/>
    <property type="project" value="InterPro"/>
</dbReference>
<dbReference type="Pfam" id="PF17764">
    <property type="entry name" value="PriA_3primeBD"/>
    <property type="match status" value="1"/>
</dbReference>
<evidence type="ECO:0000256" key="11">
    <source>
        <dbReference type="ARBA" id="ARBA00048988"/>
    </source>
</evidence>
<organism evidence="15 16">
    <name type="scientific">Anaerococcus prevotii (strain ATCC 9321 / DSM 20548 / JCM 6508 / NCTC 11806 / PC1)</name>
    <name type="common">Peptostreptococcus prevotii</name>
    <name type="synonym">Peptococcus prevotii</name>
    <dbReference type="NCBI Taxonomy" id="525919"/>
    <lineage>
        <taxon>Bacteria</taxon>
        <taxon>Bacillati</taxon>
        <taxon>Bacillota</taxon>
        <taxon>Tissierellia</taxon>
        <taxon>Tissierellales</taxon>
        <taxon>Peptoniphilaceae</taxon>
        <taxon>Anaerococcus</taxon>
    </lineage>
</organism>
<dbReference type="AlphaFoldDB" id="C7RHM6"/>
<evidence type="ECO:0000256" key="3">
    <source>
        <dbReference type="ARBA" id="ARBA00022723"/>
    </source>
</evidence>
<dbReference type="Gene3D" id="3.40.1440.60">
    <property type="entry name" value="PriA, 3(prime) DNA-binding domain"/>
    <property type="match status" value="1"/>
</dbReference>
<comment type="function">
    <text evidence="12">Initiates the restart of stalled replication forks, which reloads the replicative helicase on sites other than the origin of replication. Recognizes and binds to abandoned replication forks and remodels them to uncover a helicase loading site. Promotes assembly of the primosome at these replication forks.</text>
</comment>
<reference evidence="15 16" key="1">
    <citation type="journal article" date="2009" name="Stand. Genomic Sci.">
        <title>Complete genome sequence of Anaerococcus prevotii type strain (PC1).</title>
        <authorList>
            <person name="Labutti K."/>
            <person name="Pukall R."/>
            <person name="Steenblock K."/>
            <person name="Glavina Del Rio T."/>
            <person name="Tice H."/>
            <person name="Copeland A."/>
            <person name="Cheng J.F."/>
            <person name="Lucas S."/>
            <person name="Chen F."/>
            <person name="Nolan M."/>
            <person name="Bruce D."/>
            <person name="Goodwin L."/>
            <person name="Pitluck S."/>
            <person name="Ivanova N."/>
            <person name="Mavromatis K."/>
            <person name="Ovchinnikova G."/>
            <person name="Pati A."/>
            <person name="Chen A."/>
            <person name="Palaniappan K."/>
            <person name="Land M."/>
            <person name="Hauser L."/>
            <person name="Chang Y.J."/>
            <person name="Jeffries C.D."/>
            <person name="Chain P."/>
            <person name="Saunders E."/>
            <person name="Brettin T."/>
            <person name="Detter J.C."/>
            <person name="Han C."/>
            <person name="Goker M."/>
            <person name="Bristow J."/>
            <person name="Eisen J.A."/>
            <person name="Markowitz V."/>
            <person name="Hugenholtz P."/>
            <person name="Kyrpides N.C."/>
            <person name="Klenk H.P."/>
            <person name="Lapidus A."/>
        </authorList>
    </citation>
    <scope>NUCLEOTIDE SEQUENCE [LARGE SCALE GENOMIC DNA]</scope>
    <source>
        <strain evidence="16">ATCC 9321 / DSM 20548 / JCM 6508 / NCTC 11806 / PC1</strain>
    </source>
</reference>
<evidence type="ECO:0000259" key="13">
    <source>
        <dbReference type="PROSITE" id="PS51192"/>
    </source>
</evidence>
<dbReference type="GO" id="GO:1990077">
    <property type="term" value="C:primosome complex"/>
    <property type="evidence" value="ECO:0007669"/>
    <property type="project" value="UniProtKB-UniRule"/>
</dbReference>
<dbReference type="GO" id="GO:0003677">
    <property type="term" value="F:DNA binding"/>
    <property type="evidence" value="ECO:0007669"/>
    <property type="project" value="UniProtKB-UniRule"/>
</dbReference>
<keyword evidence="2 12" id="KW-0235">DNA replication</keyword>
<dbReference type="Pfam" id="PF18074">
    <property type="entry name" value="PriA_C"/>
    <property type="match status" value="1"/>
</dbReference>
<keyword evidence="16" id="KW-1185">Reference proteome</keyword>
<keyword evidence="8 12" id="KW-0067">ATP-binding</keyword>
<dbReference type="HOGENOM" id="CLU_013353_3_1_9"/>
<dbReference type="GO" id="GO:0043138">
    <property type="term" value="F:3'-5' DNA helicase activity"/>
    <property type="evidence" value="ECO:0007669"/>
    <property type="project" value="UniProtKB-EC"/>
</dbReference>
<proteinExistence type="inferred from homology"/>
<dbReference type="Proteomes" id="UP000002294">
    <property type="component" value="Chromosome"/>
</dbReference>
<feature type="binding site" evidence="12">
    <location>
        <position position="534"/>
    </location>
    <ligand>
        <name>Zn(2+)</name>
        <dbReference type="ChEBI" id="CHEBI:29105"/>
        <label>1</label>
    </ligand>
</feature>
<comment type="subunit">
    <text evidence="12">Component of the replication restart primosome.</text>
</comment>
<evidence type="ECO:0000256" key="8">
    <source>
        <dbReference type="ARBA" id="ARBA00022840"/>
    </source>
</evidence>
<dbReference type="Pfam" id="PF18319">
    <property type="entry name" value="Zn_ribbon_PriA"/>
    <property type="match status" value="1"/>
</dbReference>
<dbReference type="Pfam" id="PF00270">
    <property type="entry name" value="DEAD"/>
    <property type="match status" value="1"/>
</dbReference>
<keyword evidence="3 12" id="KW-0479">Metal-binding</keyword>
<dbReference type="FunFam" id="3.40.50.300:FF:000489">
    <property type="entry name" value="Primosome assembly protein PriA"/>
    <property type="match status" value="1"/>
</dbReference>
<dbReference type="Gene3D" id="3.40.50.300">
    <property type="entry name" value="P-loop containing nucleotide triphosphate hydrolases"/>
    <property type="match status" value="2"/>
</dbReference>
<dbReference type="NCBIfam" id="TIGR00595">
    <property type="entry name" value="priA"/>
    <property type="match status" value="1"/>
</dbReference>
<dbReference type="STRING" id="525919.Apre_0959"/>
<sequence length="790" mass="91333">MFAKVILDTNSRFLDRSFTYKVPDRLVDDISIARRVLVPFGGGNKTYVAFIYELVDDLDSDINFKIKEIIDLIDDRKLISNELMDLAFFMSKRYISPIQAGLKQVMPPTKIKDIHVYYQNVSELSNDFLDYLKEKREIKDIARKFSDYRGKLDYYLQEKIVKETFDVKSSQKISYDEYADLTKMNEEKINSRAHKQIEIVNYLKENGITEVKELLANTKAGKSSLNALISKSIISITKKEKEKEISDLYRKYNKFTLNDEQQKAYDTINNDRKGHFLLYGVTGSGKTEIFLQMVEKVISEGKEAIILVPEISLTPQTIERFKGRFNEKIAIMHSRLTPKERFNQWRMINNGEVKIVIGARSAIFAPFRNLGIIIIDEEHDQSYVSSQDPKYHTDEIAIERARAHSCNLILATATPSIRSMARVEEGDFELIKLNNRVNNHMPSIDIVDMREELKESNFSMISKKLYREIENNLKNSEQTILFLNKVGHDSFTFCRSCGHVIKCEACDVAMTYHKNVDKLVCHYCGRTKNQVRICPVCHSKKIKEFGAGTEKLEEEVRNFFPNANILRMDSMTATNKNLYEMMYRDMKNNKIDILLGTQMIAKGLDFKNVSLVGIISADLSLNVGDFKANETTFQLLTQVSGRAGRDKIKGRVIIQTYRPDNFVIQAAKNNDYEAFYENELKLRRAFNYPPYKNILTIRVVNESRLRAVDISKKLYKDISKLLNNTSIELIGPNPCKIARINNKFRYNILIKVDDDGLNNVIDIINRLRIKYINKYKDTSFIPALNPTNIN</sequence>
<evidence type="ECO:0000313" key="15">
    <source>
        <dbReference type="EMBL" id="ACV28987.1"/>
    </source>
</evidence>
<accession>C7RHM6</accession>
<dbReference type="InterPro" id="IPR041222">
    <property type="entry name" value="PriA_3primeBD"/>
</dbReference>
<dbReference type="CDD" id="cd18804">
    <property type="entry name" value="SF2_C_priA"/>
    <property type="match status" value="1"/>
</dbReference>
<dbReference type="GO" id="GO:0006310">
    <property type="term" value="P:DNA recombination"/>
    <property type="evidence" value="ECO:0007669"/>
    <property type="project" value="InterPro"/>
</dbReference>
<dbReference type="InterPro" id="IPR027417">
    <property type="entry name" value="P-loop_NTPase"/>
</dbReference>
<dbReference type="SUPFAM" id="SSF52540">
    <property type="entry name" value="P-loop containing nucleoside triphosphate hydrolases"/>
    <property type="match status" value="2"/>
</dbReference>
<dbReference type="NCBIfam" id="NF004066">
    <property type="entry name" value="PRK05580.1-3"/>
    <property type="match status" value="1"/>
</dbReference>
<feature type="binding site" evidence="12">
    <location>
        <position position="537"/>
    </location>
    <ligand>
        <name>Zn(2+)</name>
        <dbReference type="ChEBI" id="CHEBI:29105"/>
        <label>1</label>
    </ligand>
</feature>
<dbReference type="InterPro" id="IPR041236">
    <property type="entry name" value="PriA_C"/>
</dbReference>
<evidence type="ECO:0000256" key="5">
    <source>
        <dbReference type="ARBA" id="ARBA00022801"/>
    </source>
</evidence>
<dbReference type="PANTHER" id="PTHR30580">
    <property type="entry name" value="PRIMOSOMAL PROTEIN N"/>
    <property type="match status" value="1"/>
</dbReference>
<dbReference type="InterPro" id="IPR005259">
    <property type="entry name" value="PriA"/>
</dbReference>
<dbReference type="KEGG" id="apr:Apre_0959"/>
<keyword evidence="6 12" id="KW-0347">Helicase</keyword>
<evidence type="ECO:0000256" key="7">
    <source>
        <dbReference type="ARBA" id="ARBA00022833"/>
    </source>
</evidence>
<evidence type="ECO:0000256" key="6">
    <source>
        <dbReference type="ARBA" id="ARBA00022806"/>
    </source>
</evidence>
<feature type="binding site" evidence="12">
    <location>
        <position position="521"/>
    </location>
    <ligand>
        <name>Zn(2+)</name>
        <dbReference type="ChEBI" id="CHEBI:29105"/>
        <label>2</label>
    </ligand>
</feature>